<accession>A0A835PI76</accession>
<gene>
    <name evidence="1" type="ORF">HPP92_025544</name>
</gene>
<dbReference type="AlphaFoldDB" id="A0A835PI76"/>
<sequence>MDNKAVAKVNNYHQMRTLVKVDAATKTPPESLHGKEEHNQKPVADVTFLEQSPCTSPTKVVLHKTHR</sequence>
<protein>
    <submittedName>
        <fullName evidence="1">Uncharacterized protein</fullName>
    </submittedName>
</protein>
<evidence type="ECO:0000313" key="1">
    <source>
        <dbReference type="EMBL" id="KAG0452880.1"/>
    </source>
</evidence>
<proteinExistence type="predicted"/>
<organism evidence="1 2">
    <name type="scientific">Vanilla planifolia</name>
    <name type="common">Vanilla</name>
    <dbReference type="NCBI Taxonomy" id="51239"/>
    <lineage>
        <taxon>Eukaryota</taxon>
        <taxon>Viridiplantae</taxon>
        <taxon>Streptophyta</taxon>
        <taxon>Embryophyta</taxon>
        <taxon>Tracheophyta</taxon>
        <taxon>Spermatophyta</taxon>
        <taxon>Magnoliopsida</taxon>
        <taxon>Liliopsida</taxon>
        <taxon>Asparagales</taxon>
        <taxon>Orchidaceae</taxon>
        <taxon>Vanilloideae</taxon>
        <taxon>Vanilleae</taxon>
        <taxon>Vanilla</taxon>
    </lineage>
</organism>
<dbReference type="Proteomes" id="UP000636800">
    <property type="component" value="Unassembled WGS sequence"/>
</dbReference>
<reference evidence="1 2" key="1">
    <citation type="journal article" date="2020" name="Nat. Food">
        <title>A phased Vanilla planifolia genome enables genetic improvement of flavour and production.</title>
        <authorList>
            <person name="Hasing T."/>
            <person name="Tang H."/>
            <person name="Brym M."/>
            <person name="Khazi F."/>
            <person name="Huang T."/>
            <person name="Chambers A.H."/>
        </authorList>
    </citation>
    <scope>NUCLEOTIDE SEQUENCE [LARGE SCALE GENOMIC DNA]</scope>
    <source>
        <tissue evidence="1">Leaf</tissue>
    </source>
</reference>
<dbReference type="OrthoDB" id="437078at2759"/>
<dbReference type="EMBL" id="JADCNL010000014">
    <property type="protein sequence ID" value="KAG0452880.1"/>
    <property type="molecule type" value="Genomic_DNA"/>
</dbReference>
<name>A0A835PI76_VANPL</name>
<keyword evidence="2" id="KW-1185">Reference proteome</keyword>
<evidence type="ECO:0000313" key="2">
    <source>
        <dbReference type="Proteomes" id="UP000636800"/>
    </source>
</evidence>
<comment type="caution">
    <text evidence="1">The sequence shown here is derived from an EMBL/GenBank/DDBJ whole genome shotgun (WGS) entry which is preliminary data.</text>
</comment>